<dbReference type="Gene3D" id="2.10.50.10">
    <property type="entry name" value="Tumor Necrosis Factor Receptor, subunit A, domain 2"/>
    <property type="match status" value="1"/>
</dbReference>
<dbReference type="PROSITE" id="PS00652">
    <property type="entry name" value="TNFR_NGFR_1"/>
    <property type="match status" value="1"/>
</dbReference>
<dbReference type="PANTHER" id="PTHR14657">
    <property type="entry name" value="IGF-LIKE FAMILY RECEPTOR 1"/>
    <property type="match status" value="1"/>
</dbReference>
<dbReference type="Pfam" id="PF00020">
    <property type="entry name" value="TNFR_c6"/>
    <property type="match status" value="1"/>
</dbReference>
<dbReference type="SMART" id="SM00208">
    <property type="entry name" value="TNFR"/>
    <property type="match status" value="1"/>
</dbReference>
<evidence type="ECO:0000256" key="2">
    <source>
        <dbReference type="SAM" id="Phobius"/>
    </source>
</evidence>
<evidence type="ECO:0000256" key="1">
    <source>
        <dbReference type="PROSITE-ProRule" id="PRU00206"/>
    </source>
</evidence>
<dbReference type="InterPro" id="IPR042355">
    <property type="entry name" value="IGFLR1"/>
</dbReference>
<comment type="caution">
    <text evidence="1">Lacks conserved residue(s) required for the propagation of feature annotation.</text>
</comment>
<accession>A0A3P9L8N0</accession>
<dbReference type="Proteomes" id="UP000265180">
    <property type="component" value="Chromosome 16"/>
</dbReference>
<organism evidence="4 5">
    <name type="scientific">Oryzias latipes</name>
    <name type="common">Japanese rice fish</name>
    <name type="synonym">Japanese killifish</name>
    <dbReference type="NCBI Taxonomy" id="8090"/>
    <lineage>
        <taxon>Eukaryota</taxon>
        <taxon>Metazoa</taxon>
        <taxon>Chordata</taxon>
        <taxon>Craniata</taxon>
        <taxon>Vertebrata</taxon>
        <taxon>Euteleostomi</taxon>
        <taxon>Actinopterygii</taxon>
        <taxon>Neopterygii</taxon>
        <taxon>Teleostei</taxon>
        <taxon>Neoteleostei</taxon>
        <taxon>Acanthomorphata</taxon>
        <taxon>Ovalentaria</taxon>
        <taxon>Atherinomorphae</taxon>
        <taxon>Beloniformes</taxon>
        <taxon>Adrianichthyidae</taxon>
        <taxon>Oryziinae</taxon>
        <taxon>Oryzias</taxon>
    </lineage>
</organism>
<proteinExistence type="predicted"/>
<evidence type="ECO:0000259" key="3">
    <source>
        <dbReference type="PROSITE" id="PS50050"/>
    </source>
</evidence>
<dbReference type="InterPro" id="IPR011029">
    <property type="entry name" value="DEATH-like_dom_sf"/>
</dbReference>
<name>A0A3P9L8N0_ORYLA</name>
<dbReference type="PANTHER" id="PTHR14657:SF2">
    <property type="entry name" value="IGF-LIKE FAMILY RECEPTOR 1"/>
    <property type="match status" value="1"/>
</dbReference>
<sequence>MMGHSTKCLDLATYWDNSKHRCVSCSIKPGHEVTPNCGIDDHGGRHERPFRECASGTFNDGSRADCRACSLCGPDSSPMRNCSTTADTECPPRPSVAVAHTTTHPNLTAELKVPTIPAGVWMISLAVVAVLSVILLAFGAVISKRRKRGDRGRMCCKGGSLYQNQDFSGSSSAGQSDLEEILNDVLSAPVQTVLDDLDVLEELVILLDPETQGKKNTKHLASLCSFPSTWITYTYSMRDSKSPLKAVLEGISSKHPDWTVGHLAKLLKQMDRNDAVAVLAKLKQYDQNFF</sequence>
<keyword evidence="1" id="KW-1015">Disulfide bond</keyword>
<dbReference type="Gene3D" id="1.10.533.10">
    <property type="entry name" value="Death Domain, Fas"/>
    <property type="match status" value="1"/>
</dbReference>
<feature type="disulfide bond" evidence="1">
    <location>
        <begin position="72"/>
        <end position="90"/>
    </location>
</feature>
<keyword evidence="2" id="KW-1133">Transmembrane helix</keyword>
<dbReference type="Ensembl" id="ENSORLT00020025353.1">
    <property type="protein sequence ID" value="ENSORLP00020016942.1"/>
    <property type="gene ID" value="ENSORLG00020001043.1"/>
</dbReference>
<feature type="repeat" description="TNFR-Cys" evidence="1">
    <location>
        <begin position="52"/>
        <end position="90"/>
    </location>
</feature>
<feature type="domain" description="TNFR-Cys" evidence="3">
    <location>
        <begin position="52"/>
        <end position="90"/>
    </location>
</feature>
<reference key="1">
    <citation type="journal article" date="2007" name="Nature">
        <title>The medaka draft genome and insights into vertebrate genome evolution.</title>
        <authorList>
            <person name="Kasahara M."/>
            <person name="Naruse K."/>
            <person name="Sasaki S."/>
            <person name="Nakatani Y."/>
            <person name="Qu W."/>
            <person name="Ahsan B."/>
            <person name="Yamada T."/>
            <person name="Nagayasu Y."/>
            <person name="Doi K."/>
            <person name="Kasai Y."/>
            <person name="Jindo T."/>
            <person name="Kobayashi D."/>
            <person name="Shimada A."/>
            <person name="Toyoda A."/>
            <person name="Kuroki Y."/>
            <person name="Fujiyama A."/>
            <person name="Sasaki T."/>
            <person name="Shimizu A."/>
            <person name="Asakawa S."/>
            <person name="Shimizu N."/>
            <person name="Hashimoto S."/>
            <person name="Yang J."/>
            <person name="Lee Y."/>
            <person name="Matsushima K."/>
            <person name="Sugano S."/>
            <person name="Sakaizumi M."/>
            <person name="Narita T."/>
            <person name="Ohishi K."/>
            <person name="Haga S."/>
            <person name="Ohta F."/>
            <person name="Nomoto H."/>
            <person name="Nogata K."/>
            <person name="Morishita T."/>
            <person name="Endo T."/>
            <person name="Shin-I T."/>
            <person name="Takeda H."/>
            <person name="Morishita S."/>
            <person name="Kohara Y."/>
        </authorList>
    </citation>
    <scope>NUCLEOTIDE SEQUENCE [LARGE SCALE GENOMIC DNA]</scope>
    <source>
        <strain>Hd-rR</strain>
    </source>
</reference>
<keyword evidence="2" id="KW-0472">Membrane</keyword>
<dbReference type="PROSITE" id="PS50050">
    <property type="entry name" value="TNFR_NGFR_2"/>
    <property type="match status" value="1"/>
</dbReference>
<evidence type="ECO:0000313" key="5">
    <source>
        <dbReference type="Proteomes" id="UP000265180"/>
    </source>
</evidence>
<feature type="disulfide bond" evidence="1">
    <location>
        <begin position="69"/>
        <end position="82"/>
    </location>
</feature>
<reference evidence="4" key="3">
    <citation type="submission" date="2025-08" db="UniProtKB">
        <authorList>
            <consortium name="Ensembl"/>
        </authorList>
    </citation>
    <scope>IDENTIFICATION</scope>
    <source>
        <strain evidence="4">HNI</strain>
    </source>
</reference>
<reference evidence="4 5" key="2">
    <citation type="submission" date="2017-04" db="EMBL/GenBank/DDBJ databases">
        <title>CpG methylation of centromeres and impact of large insertions on vertebrate speciation.</title>
        <authorList>
            <person name="Ichikawa K."/>
            <person name="Yoshimura J."/>
            <person name="Morishita S."/>
        </authorList>
    </citation>
    <scope>NUCLEOTIDE SEQUENCE</scope>
    <source>
        <strain evidence="4 5">HNI</strain>
    </source>
</reference>
<dbReference type="InterPro" id="IPR001368">
    <property type="entry name" value="TNFR/NGFR_Cys_rich_reg"/>
</dbReference>
<evidence type="ECO:0000313" key="4">
    <source>
        <dbReference type="Ensembl" id="ENSORLP00020016942.1"/>
    </source>
</evidence>
<dbReference type="AlphaFoldDB" id="A0A3P9L8N0"/>
<dbReference type="SUPFAM" id="SSF47986">
    <property type="entry name" value="DEATH domain"/>
    <property type="match status" value="1"/>
</dbReference>
<feature type="transmembrane region" description="Helical" evidence="2">
    <location>
        <begin position="120"/>
        <end position="143"/>
    </location>
</feature>
<keyword evidence="2" id="KW-0812">Transmembrane</keyword>
<protein>
    <submittedName>
        <fullName evidence="4">IGF-like family receptor 1</fullName>
    </submittedName>
</protein>
<reference evidence="4" key="4">
    <citation type="submission" date="2025-09" db="UniProtKB">
        <authorList>
            <consortium name="Ensembl"/>
        </authorList>
    </citation>
    <scope>IDENTIFICATION</scope>
    <source>
        <strain evidence="4">HNI</strain>
    </source>
</reference>